<dbReference type="InterPro" id="IPR002579">
    <property type="entry name" value="Met_Sox_Rdtase_MsrB_dom"/>
</dbReference>
<dbReference type="Proteomes" id="UP000475249">
    <property type="component" value="Unassembled WGS sequence"/>
</dbReference>
<dbReference type="PANTHER" id="PTHR10173">
    <property type="entry name" value="METHIONINE SULFOXIDE REDUCTASE"/>
    <property type="match status" value="1"/>
</dbReference>
<evidence type="ECO:0000256" key="2">
    <source>
        <dbReference type="ARBA" id="ARBA00023002"/>
    </source>
</evidence>
<gene>
    <name evidence="5" type="primary">msrB</name>
    <name evidence="5" type="ORF">GTQ38_08565</name>
</gene>
<protein>
    <recommendedName>
        <fullName evidence="1">peptide-methionine (R)-S-oxide reductase</fullName>
        <ecNumber evidence="1">1.8.4.12</ecNumber>
    </recommendedName>
</protein>
<keyword evidence="2 5" id="KW-0560">Oxidoreductase</keyword>
<feature type="domain" description="MsrB" evidence="4">
    <location>
        <begin position="43"/>
        <end position="165"/>
    </location>
</feature>
<dbReference type="InterPro" id="IPR028427">
    <property type="entry name" value="Met_Sox_Rdtase_MsrB"/>
</dbReference>
<dbReference type="EMBL" id="WXYO01000003">
    <property type="protein sequence ID" value="NAS12050.1"/>
    <property type="molecule type" value="Genomic_DNA"/>
</dbReference>
<organism evidence="5 6">
    <name type="scientific">Poritiphilus flavus</name>
    <dbReference type="NCBI Taxonomy" id="2697053"/>
    <lineage>
        <taxon>Bacteria</taxon>
        <taxon>Pseudomonadati</taxon>
        <taxon>Bacteroidota</taxon>
        <taxon>Flavobacteriia</taxon>
        <taxon>Flavobacteriales</taxon>
        <taxon>Flavobacteriaceae</taxon>
        <taxon>Poritiphilus</taxon>
    </lineage>
</organism>
<accession>A0A6L9EBF9</accession>
<dbReference type="GO" id="GO:0006979">
    <property type="term" value="P:response to oxidative stress"/>
    <property type="evidence" value="ECO:0007669"/>
    <property type="project" value="InterPro"/>
</dbReference>
<dbReference type="InterPro" id="IPR011057">
    <property type="entry name" value="Mss4-like_sf"/>
</dbReference>
<evidence type="ECO:0000313" key="5">
    <source>
        <dbReference type="EMBL" id="NAS12050.1"/>
    </source>
</evidence>
<dbReference type="RefSeq" id="WP_161435078.1">
    <property type="nucleotide sequence ID" value="NZ_WXYO01000003.1"/>
</dbReference>
<dbReference type="Gene3D" id="2.170.150.20">
    <property type="entry name" value="Peptide methionine sulfoxide reductase"/>
    <property type="match status" value="1"/>
</dbReference>
<sequence length="175" mass="19248">MIRNILMAICIAFAGCKGVSQKKEMAEDSSKEPQETFAVTKTEAEWRKELTDMEFYILRKAGTENPGSSELLNNKEKGTYVCAGCATPLFRSEHKFDSGTGWPSFDRTIEGNVAYDVDYKIGYARTEEHCAVCGGHLGHVFDDGPRATTGKRHCINGAALDFIPDDASKPVGSRK</sequence>
<dbReference type="GO" id="GO:0030091">
    <property type="term" value="P:protein repair"/>
    <property type="evidence" value="ECO:0007669"/>
    <property type="project" value="InterPro"/>
</dbReference>
<evidence type="ECO:0000256" key="3">
    <source>
        <dbReference type="ARBA" id="ARBA00048488"/>
    </source>
</evidence>
<dbReference type="GO" id="GO:0005737">
    <property type="term" value="C:cytoplasm"/>
    <property type="evidence" value="ECO:0007669"/>
    <property type="project" value="TreeGrafter"/>
</dbReference>
<reference evidence="5 6" key="1">
    <citation type="submission" date="2020-01" db="EMBL/GenBank/DDBJ databases">
        <title>Bacteria diversity of Porities sp.</title>
        <authorList>
            <person name="Wang G."/>
        </authorList>
    </citation>
    <scope>NUCLEOTIDE SEQUENCE [LARGE SCALE GENOMIC DNA]</scope>
    <source>
        <strain evidence="5 6">R33</strain>
    </source>
</reference>
<evidence type="ECO:0000256" key="1">
    <source>
        <dbReference type="ARBA" id="ARBA00012499"/>
    </source>
</evidence>
<dbReference type="AlphaFoldDB" id="A0A6L9EBF9"/>
<dbReference type="EC" id="1.8.4.12" evidence="1"/>
<comment type="catalytic activity">
    <reaction evidence="3">
        <text>L-methionyl-[protein] + [thioredoxin]-disulfide + H2O = L-methionyl-(R)-S-oxide-[protein] + [thioredoxin]-dithiol</text>
        <dbReference type="Rhea" id="RHEA:24164"/>
        <dbReference type="Rhea" id="RHEA-COMP:10698"/>
        <dbReference type="Rhea" id="RHEA-COMP:10700"/>
        <dbReference type="Rhea" id="RHEA-COMP:12313"/>
        <dbReference type="Rhea" id="RHEA-COMP:12314"/>
        <dbReference type="ChEBI" id="CHEBI:15377"/>
        <dbReference type="ChEBI" id="CHEBI:16044"/>
        <dbReference type="ChEBI" id="CHEBI:29950"/>
        <dbReference type="ChEBI" id="CHEBI:45764"/>
        <dbReference type="ChEBI" id="CHEBI:50058"/>
        <dbReference type="EC" id="1.8.4.12"/>
    </reaction>
</comment>
<comment type="caution">
    <text evidence="5">The sequence shown here is derived from an EMBL/GenBank/DDBJ whole genome shotgun (WGS) entry which is preliminary data.</text>
</comment>
<dbReference type="PANTHER" id="PTHR10173:SF57">
    <property type="entry name" value="PEPTIDE-METHIONINE (R)-S-OXIDE REDUCTASE"/>
    <property type="match status" value="1"/>
</dbReference>
<name>A0A6L9EBF9_9FLAO</name>
<dbReference type="NCBIfam" id="TIGR00357">
    <property type="entry name" value="peptide-methionine (R)-S-oxide reductase MsrB"/>
    <property type="match status" value="1"/>
</dbReference>
<evidence type="ECO:0000259" key="4">
    <source>
        <dbReference type="PROSITE" id="PS51790"/>
    </source>
</evidence>
<dbReference type="PROSITE" id="PS51790">
    <property type="entry name" value="MSRB"/>
    <property type="match status" value="1"/>
</dbReference>
<dbReference type="PROSITE" id="PS51257">
    <property type="entry name" value="PROKAR_LIPOPROTEIN"/>
    <property type="match status" value="1"/>
</dbReference>
<keyword evidence="6" id="KW-1185">Reference proteome</keyword>
<dbReference type="Pfam" id="PF01641">
    <property type="entry name" value="SelR"/>
    <property type="match status" value="1"/>
</dbReference>
<evidence type="ECO:0000313" key="6">
    <source>
        <dbReference type="Proteomes" id="UP000475249"/>
    </source>
</evidence>
<proteinExistence type="predicted"/>
<dbReference type="GO" id="GO:0033743">
    <property type="term" value="F:peptide-methionine (R)-S-oxide reductase activity"/>
    <property type="evidence" value="ECO:0007669"/>
    <property type="project" value="UniProtKB-EC"/>
</dbReference>
<dbReference type="SUPFAM" id="SSF51316">
    <property type="entry name" value="Mss4-like"/>
    <property type="match status" value="1"/>
</dbReference>